<feature type="compositionally biased region" description="Basic and acidic residues" evidence="1">
    <location>
        <begin position="116"/>
        <end position="125"/>
    </location>
</feature>
<feature type="compositionally biased region" description="Basic and acidic residues" evidence="1">
    <location>
        <begin position="153"/>
        <end position="168"/>
    </location>
</feature>
<evidence type="ECO:0000313" key="2">
    <source>
        <dbReference type="EMBL" id="KAK9116164.1"/>
    </source>
</evidence>
<reference evidence="2 3" key="1">
    <citation type="submission" date="2024-01" db="EMBL/GenBank/DDBJ databases">
        <title>Genome assemblies of Stephania.</title>
        <authorList>
            <person name="Yang L."/>
        </authorList>
    </citation>
    <scope>NUCLEOTIDE SEQUENCE [LARGE SCALE GENOMIC DNA]</scope>
    <source>
        <strain evidence="2">QJT</strain>
        <tissue evidence="2">Leaf</tissue>
    </source>
</reference>
<dbReference type="AlphaFoldDB" id="A0AAP0III5"/>
<feature type="compositionally biased region" description="Low complexity" evidence="1">
    <location>
        <begin position="90"/>
        <end position="111"/>
    </location>
</feature>
<feature type="region of interest" description="Disordered" evidence="1">
    <location>
        <begin position="90"/>
        <end position="125"/>
    </location>
</feature>
<comment type="caution">
    <text evidence="2">The sequence shown here is derived from an EMBL/GenBank/DDBJ whole genome shotgun (WGS) entry which is preliminary data.</text>
</comment>
<dbReference type="Proteomes" id="UP001417504">
    <property type="component" value="Unassembled WGS sequence"/>
</dbReference>
<keyword evidence="3" id="KW-1185">Reference proteome</keyword>
<evidence type="ECO:0000256" key="1">
    <source>
        <dbReference type="SAM" id="MobiDB-lite"/>
    </source>
</evidence>
<accession>A0AAP0III5</accession>
<proteinExistence type="predicted"/>
<organism evidence="2 3">
    <name type="scientific">Stephania japonica</name>
    <dbReference type="NCBI Taxonomy" id="461633"/>
    <lineage>
        <taxon>Eukaryota</taxon>
        <taxon>Viridiplantae</taxon>
        <taxon>Streptophyta</taxon>
        <taxon>Embryophyta</taxon>
        <taxon>Tracheophyta</taxon>
        <taxon>Spermatophyta</taxon>
        <taxon>Magnoliopsida</taxon>
        <taxon>Ranunculales</taxon>
        <taxon>Menispermaceae</taxon>
        <taxon>Menispermoideae</taxon>
        <taxon>Cissampelideae</taxon>
        <taxon>Stephania</taxon>
    </lineage>
</organism>
<dbReference type="EMBL" id="JBBNAE010000006">
    <property type="protein sequence ID" value="KAK9116164.1"/>
    <property type="molecule type" value="Genomic_DNA"/>
</dbReference>
<protein>
    <submittedName>
        <fullName evidence="2">Uncharacterized protein</fullName>
    </submittedName>
</protein>
<evidence type="ECO:0000313" key="3">
    <source>
        <dbReference type="Proteomes" id="UP001417504"/>
    </source>
</evidence>
<sequence length="168" mass="18910">MKPASNGKDYMRSEIMQFHSSNFEKVNSIDQLIAAETKGEHFHPISTLSLLNKGVDSIISITFDPLEKQSNVPTRYIIFAIFPCIKESFSPTTSETHQSSTEMSSSSTCETPIEEESQRKCKGKEVVATEETEEIILHTPILSTRTTKRKASLTKDDSNKLQKHDKID</sequence>
<name>A0AAP0III5_9MAGN</name>
<feature type="region of interest" description="Disordered" evidence="1">
    <location>
        <begin position="138"/>
        <end position="168"/>
    </location>
</feature>
<gene>
    <name evidence="2" type="ORF">Sjap_015111</name>
</gene>